<gene>
    <name evidence="1" type="ORF">ACFOOQ_15775</name>
</gene>
<keyword evidence="2" id="KW-1185">Reference proteome</keyword>
<sequence length="219" mass="24199">MVRSILSLAALATVALVAAGPLAPVLAKEPRRTMVLIPFENERATDRGDRALVSLNEDITRLPGFRVLELPVVDGRLGQHAKLDDVEIYFPFGTVVVATAEFNRYRPALVASGVTTPESMLDPRYDRVREFDRQLGRVCASEADYDGNTIEMRINAANKMMSVVHVLPAKFRGPDAAASPSYRVVSGLDMRFLKMKEPSADDLYRKCLHPGGTRLTQKN</sequence>
<reference evidence="2" key="1">
    <citation type="journal article" date="2019" name="Int. J. Syst. Evol. Microbiol.">
        <title>The Global Catalogue of Microorganisms (GCM) 10K type strain sequencing project: providing services to taxonomists for standard genome sequencing and annotation.</title>
        <authorList>
            <consortium name="The Broad Institute Genomics Platform"/>
            <consortium name="The Broad Institute Genome Sequencing Center for Infectious Disease"/>
            <person name="Wu L."/>
            <person name="Ma J."/>
        </authorList>
    </citation>
    <scope>NUCLEOTIDE SEQUENCE [LARGE SCALE GENOMIC DNA]</scope>
    <source>
        <strain evidence="2">KCTC 42182</strain>
    </source>
</reference>
<organism evidence="1 2">
    <name type="scientific">Ferrovibrio xuzhouensis</name>
    <dbReference type="NCBI Taxonomy" id="1576914"/>
    <lineage>
        <taxon>Bacteria</taxon>
        <taxon>Pseudomonadati</taxon>
        <taxon>Pseudomonadota</taxon>
        <taxon>Alphaproteobacteria</taxon>
        <taxon>Rhodospirillales</taxon>
        <taxon>Rhodospirillaceae</taxon>
        <taxon>Ferrovibrio</taxon>
    </lineage>
</organism>
<dbReference type="EMBL" id="JBHRYJ010000003">
    <property type="protein sequence ID" value="MFC3677017.1"/>
    <property type="molecule type" value="Genomic_DNA"/>
</dbReference>
<name>A0ABV7VJE5_9PROT</name>
<dbReference type="Proteomes" id="UP001595711">
    <property type="component" value="Unassembled WGS sequence"/>
</dbReference>
<comment type="caution">
    <text evidence="1">The sequence shown here is derived from an EMBL/GenBank/DDBJ whole genome shotgun (WGS) entry which is preliminary data.</text>
</comment>
<accession>A0ABV7VJE5</accession>
<dbReference type="RefSeq" id="WP_379728396.1">
    <property type="nucleotide sequence ID" value="NZ_JBHRYJ010000003.1"/>
</dbReference>
<protein>
    <recommendedName>
        <fullName evidence="3">Secreted protein</fullName>
    </recommendedName>
</protein>
<evidence type="ECO:0000313" key="2">
    <source>
        <dbReference type="Proteomes" id="UP001595711"/>
    </source>
</evidence>
<proteinExistence type="predicted"/>
<evidence type="ECO:0000313" key="1">
    <source>
        <dbReference type="EMBL" id="MFC3677017.1"/>
    </source>
</evidence>
<evidence type="ECO:0008006" key="3">
    <source>
        <dbReference type="Google" id="ProtNLM"/>
    </source>
</evidence>